<organism evidence="4 5">
    <name type="scientific">Anaeromicrobium sediminis</name>
    <dbReference type="NCBI Taxonomy" id="1478221"/>
    <lineage>
        <taxon>Bacteria</taxon>
        <taxon>Bacillati</taxon>
        <taxon>Bacillota</taxon>
        <taxon>Clostridia</taxon>
        <taxon>Peptostreptococcales</taxon>
        <taxon>Thermotaleaceae</taxon>
        <taxon>Anaeromicrobium</taxon>
    </lineage>
</organism>
<dbReference type="InterPro" id="IPR007698">
    <property type="entry name" value="AlaDH/PNT_NAD(H)-bd"/>
</dbReference>
<dbReference type="SUPFAM" id="SSF51735">
    <property type="entry name" value="NAD(P)-binding Rossmann-fold domains"/>
    <property type="match status" value="1"/>
</dbReference>
<dbReference type="SUPFAM" id="SSF52283">
    <property type="entry name" value="Formate/glycerate dehydrogenase catalytic domain-like"/>
    <property type="match status" value="1"/>
</dbReference>
<sequence>MRIGIPKESGIGEGRVSITNSEVNKLVAAGHKVYVMKNAGIYAGISDNIYKESGAEIVEDIKELYNKSTLIVKVKIPSLLEQEYIGKEHILFSFILPYKNPKFVENMLNKKVTAIAYENIKSIEGEAIIKNHMSTLAGKIALLFAGKFLQSNYGGMGILLGDTLGSPHTEVVILGAASGAYAAAKTAYGLGCNVTVLNRSVSRLEYIKDRMSSITCLKLKKENIHKVIKKADIIINTIDLKGQQKEHIIEKRMLKNMKRKSVIIDMACDVNGAIESIKKTSHKEPTYMEDGVIHCAISNLPGIVPATASKLLGETIEPYIKYVANEGLKKSMFNNRGLRSGLCMYDGFLLDKKTAKLLNVEYSTFEEAF</sequence>
<evidence type="ECO:0000259" key="3">
    <source>
        <dbReference type="SMART" id="SM01003"/>
    </source>
</evidence>
<gene>
    <name evidence="4" type="ORF">CCE28_11825</name>
</gene>
<dbReference type="GO" id="GO:0000286">
    <property type="term" value="F:alanine dehydrogenase activity"/>
    <property type="evidence" value="ECO:0007669"/>
    <property type="project" value="TreeGrafter"/>
</dbReference>
<dbReference type="Pfam" id="PF01262">
    <property type="entry name" value="AlaDh_PNT_C"/>
    <property type="match status" value="1"/>
</dbReference>
<dbReference type="AlphaFoldDB" id="A0A267MK84"/>
<evidence type="ECO:0000259" key="2">
    <source>
        <dbReference type="SMART" id="SM01002"/>
    </source>
</evidence>
<feature type="domain" description="Alanine dehydrogenase/pyridine nucleotide transhydrogenase NAD(H)-binding" evidence="2">
    <location>
        <begin position="149"/>
        <end position="296"/>
    </location>
</feature>
<dbReference type="GO" id="GO:0005886">
    <property type="term" value="C:plasma membrane"/>
    <property type="evidence" value="ECO:0007669"/>
    <property type="project" value="TreeGrafter"/>
</dbReference>
<dbReference type="InterPro" id="IPR036291">
    <property type="entry name" value="NAD(P)-bd_dom_sf"/>
</dbReference>
<reference evidence="4 5" key="1">
    <citation type="submission" date="2017-06" db="EMBL/GenBank/DDBJ databases">
        <title>Draft genome sequence of anaerobic fermentative bacterium Anaeromicrobium sediminis DY2726D isolated from West Pacific Ocean sediments.</title>
        <authorList>
            <person name="Zeng X."/>
        </authorList>
    </citation>
    <scope>NUCLEOTIDE SEQUENCE [LARGE SCALE GENOMIC DNA]</scope>
    <source>
        <strain evidence="4 5">DY2726D</strain>
    </source>
</reference>
<evidence type="ECO:0000313" key="5">
    <source>
        <dbReference type="Proteomes" id="UP000216024"/>
    </source>
</evidence>
<dbReference type="SMART" id="SM01003">
    <property type="entry name" value="AlaDh_PNT_N"/>
    <property type="match status" value="1"/>
</dbReference>
<keyword evidence="1" id="KW-0560">Oxidoreductase</keyword>
<dbReference type="GO" id="GO:0006524">
    <property type="term" value="P:alanine catabolic process"/>
    <property type="evidence" value="ECO:0007669"/>
    <property type="project" value="TreeGrafter"/>
</dbReference>
<feature type="domain" description="Alanine dehydrogenase/pyridine nucleotide transhydrogenase N-terminal" evidence="3">
    <location>
        <begin position="4"/>
        <end position="137"/>
    </location>
</feature>
<evidence type="ECO:0000313" key="4">
    <source>
        <dbReference type="EMBL" id="PAB59200.1"/>
    </source>
</evidence>
<dbReference type="EMBL" id="NIBG01000009">
    <property type="protein sequence ID" value="PAB59200.1"/>
    <property type="molecule type" value="Genomic_DNA"/>
</dbReference>
<comment type="caution">
    <text evidence="4">The sequence shown here is derived from an EMBL/GenBank/DDBJ whole genome shotgun (WGS) entry which is preliminary data.</text>
</comment>
<dbReference type="PANTHER" id="PTHR42795:SF1">
    <property type="entry name" value="ALANINE DEHYDROGENASE"/>
    <property type="match status" value="1"/>
</dbReference>
<dbReference type="PANTHER" id="PTHR42795">
    <property type="entry name" value="ALANINE DEHYDROGENASE"/>
    <property type="match status" value="1"/>
</dbReference>
<dbReference type="Proteomes" id="UP000216024">
    <property type="component" value="Unassembled WGS sequence"/>
</dbReference>
<keyword evidence="5" id="KW-1185">Reference proteome</keyword>
<evidence type="ECO:0000256" key="1">
    <source>
        <dbReference type="ARBA" id="ARBA00023002"/>
    </source>
</evidence>
<accession>A0A267MK84</accession>
<dbReference type="InterPro" id="IPR007886">
    <property type="entry name" value="AlaDH/PNT_N"/>
</dbReference>
<protein>
    <submittedName>
        <fullName evidence="4">Uncharacterized protein</fullName>
    </submittedName>
</protein>
<dbReference type="Pfam" id="PF05222">
    <property type="entry name" value="AlaDh_PNT_N"/>
    <property type="match status" value="1"/>
</dbReference>
<name>A0A267MK84_9FIRM</name>
<dbReference type="OrthoDB" id="9804592at2"/>
<dbReference type="Gene3D" id="3.40.50.720">
    <property type="entry name" value="NAD(P)-binding Rossmann-like Domain"/>
    <property type="match status" value="2"/>
</dbReference>
<dbReference type="RefSeq" id="WP_095133930.1">
    <property type="nucleotide sequence ID" value="NZ_NIBG01000009.1"/>
</dbReference>
<proteinExistence type="predicted"/>
<dbReference type="SMART" id="SM01002">
    <property type="entry name" value="AlaDh_PNT_C"/>
    <property type="match status" value="1"/>
</dbReference>